<evidence type="ECO:0000313" key="2">
    <source>
        <dbReference type="EMBL" id="MCA9759260.1"/>
    </source>
</evidence>
<gene>
    <name evidence="2" type="ORF">KDA27_25940</name>
</gene>
<name>A0A956SG07_UNCEI</name>
<dbReference type="AlphaFoldDB" id="A0A956SG07"/>
<comment type="caution">
    <text evidence="2">The sequence shown here is derived from an EMBL/GenBank/DDBJ whole genome shotgun (WGS) entry which is preliminary data.</text>
</comment>
<accession>A0A956SG07</accession>
<protein>
    <submittedName>
        <fullName evidence="2">Uncharacterized protein</fullName>
    </submittedName>
</protein>
<dbReference type="Proteomes" id="UP000739538">
    <property type="component" value="Unassembled WGS sequence"/>
</dbReference>
<dbReference type="Gene3D" id="2.120.10.80">
    <property type="entry name" value="Kelch-type beta propeller"/>
    <property type="match status" value="1"/>
</dbReference>
<dbReference type="GO" id="GO:1902929">
    <property type="term" value="C:plasma membrane of growing cell tip"/>
    <property type="evidence" value="ECO:0007669"/>
    <property type="project" value="TreeGrafter"/>
</dbReference>
<evidence type="ECO:0000313" key="3">
    <source>
        <dbReference type="Proteomes" id="UP000739538"/>
    </source>
</evidence>
<dbReference type="PANTHER" id="PTHR31778">
    <property type="entry name" value="BUD SITE SELECTION PROTEIN RAX2"/>
    <property type="match status" value="1"/>
</dbReference>
<evidence type="ECO:0000256" key="1">
    <source>
        <dbReference type="SAM" id="MobiDB-lite"/>
    </source>
</evidence>
<proteinExistence type="predicted"/>
<dbReference type="SUPFAM" id="SSF50965">
    <property type="entry name" value="Galactose oxidase, central domain"/>
    <property type="match status" value="2"/>
</dbReference>
<feature type="compositionally biased region" description="Acidic residues" evidence="1">
    <location>
        <begin position="754"/>
        <end position="763"/>
    </location>
</feature>
<dbReference type="EMBL" id="JAGQHS010000298">
    <property type="protein sequence ID" value="MCA9759260.1"/>
    <property type="molecule type" value="Genomic_DNA"/>
</dbReference>
<feature type="region of interest" description="Disordered" evidence="1">
    <location>
        <begin position="753"/>
        <end position="791"/>
    </location>
</feature>
<reference evidence="2" key="1">
    <citation type="submission" date="2020-04" db="EMBL/GenBank/DDBJ databases">
        <authorList>
            <person name="Zhang T."/>
        </authorList>
    </citation>
    <scope>NUCLEOTIDE SEQUENCE</scope>
    <source>
        <strain evidence="2">HKST-UBA02</strain>
    </source>
</reference>
<organism evidence="2 3">
    <name type="scientific">Eiseniibacteriota bacterium</name>
    <dbReference type="NCBI Taxonomy" id="2212470"/>
    <lineage>
        <taxon>Bacteria</taxon>
        <taxon>Candidatus Eiseniibacteriota</taxon>
    </lineage>
</organism>
<dbReference type="InterPro" id="IPR015915">
    <property type="entry name" value="Kelch-typ_b-propeller"/>
</dbReference>
<reference evidence="2" key="2">
    <citation type="journal article" date="2021" name="Microbiome">
        <title>Successional dynamics and alternative stable states in a saline activated sludge microbial community over 9 years.</title>
        <authorList>
            <person name="Wang Y."/>
            <person name="Ye J."/>
            <person name="Ju F."/>
            <person name="Liu L."/>
            <person name="Boyd J.A."/>
            <person name="Deng Y."/>
            <person name="Parks D.H."/>
            <person name="Jiang X."/>
            <person name="Yin X."/>
            <person name="Woodcroft B.J."/>
            <person name="Tyson G.W."/>
            <person name="Hugenholtz P."/>
            <person name="Polz M.F."/>
            <person name="Zhang T."/>
        </authorList>
    </citation>
    <scope>NUCLEOTIDE SEQUENCE</scope>
    <source>
        <strain evidence="2">HKST-UBA02</strain>
    </source>
</reference>
<feature type="non-terminal residue" evidence="2">
    <location>
        <position position="831"/>
    </location>
</feature>
<dbReference type="PANTHER" id="PTHR31778:SF2">
    <property type="entry name" value="BUD SITE SELECTION PROTEIN RAX2"/>
    <property type="match status" value="1"/>
</dbReference>
<dbReference type="InterPro" id="IPR011043">
    <property type="entry name" value="Gal_Oxase/kelch_b-propeller"/>
</dbReference>
<sequence length="831" mass="87352">MPGLDCAAGVCGTEWQGGLVVGGLIPELDDRPIGNIAWYVDGRWHPLGDGVDGQVRDVAVYGGDLFAVGTFGHAGGVAVDHVARWDGSSWSSLGPLPSGGGAPPPHSLEALLVADDVLYIGGDVDGGFVVWPWDGEFGNPLPTTSTTWRAELRDLAVMNGTLYAGGHFQRPGQTMWINGLARWNAGEHEWEGVDDRVCNEEFRDGWDCPGSVTDLLADEGGLWVAGWFTEIGGVSSRHLARWDGSSWSSVPPLPSELTEVSTIVQVGGSIFVSGSANTSSEVMVLQFEENAWTDRTGDLKGRILTLESWDDRLVAIGSPSAVGAVATVAMAVREGGEWRPFPARGVGEGLSGTVATLILGPSGPIATGGFARGGSDLLDGVAIWSEAGWTGADAGVSGWINDAITVGDALVIGGSFIIPGVPDARNVAIWGDSGWEAVGCGIEATVSALCEYEGTLIAGTNTFSEQEVWRFLDGAWEPMDAGISSGTVNSLVTIRGDLYAGGLLRSSGVSGVLRWEGARWVPLEGLNTGAAIEAMVEHEGHLVIAGRFNASASGMELQGIAEWSGDHWEPFGDGAYCFQGTKALASLGSTLVVGGHYTFSCTPSRQPMVWDGKQWLDLGEGTDGDIWALLLGRSELWVGGSFRGVEGIPSHGVARYQEHPAAVSVLEFAAKREIDGVHLTWECPTPSGVRFSLYRMVNDGPSQPLDIANLPQRVHSEWVDETAPPSVPLVYSLVARTSLLTEDVVGTVAVIPEPADDAADDANDSPTEGPGDLSGDDLIPSDPAPNPTWIDQRTAEGTPIAIESNPAHSHITIAFRAEAAGLVTFGLFDAT</sequence>